<feature type="transmembrane region" description="Helical" evidence="1">
    <location>
        <begin position="21"/>
        <end position="40"/>
    </location>
</feature>
<organism evidence="2 3">
    <name type="scientific">Arcticibacter svalbardensis MN12-7</name>
    <dbReference type="NCBI Taxonomy" id="1150600"/>
    <lineage>
        <taxon>Bacteria</taxon>
        <taxon>Pseudomonadati</taxon>
        <taxon>Bacteroidota</taxon>
        <taxon>Sphingobacteriia</taxon>
        <taxon>Sphingobacteriales</taxon>
        <taxon>Sphingobacteriaceae</taxon>
        <taxon>Arcticibacter</taxon>
    </lineage>
</organism>
<keyword evidence="3" id="KW-1185">Reference proteome</keyword>
<evidence type="ECO:0000256" key="1">
    <source>
        <dbReference type="SAM" id="Phobius"/>
    </source>
</evidence>
<comment type="caution">
    <text evidence="2">The sequence shown here is derived from an EMBL/GenBank/DDBJ whole genome shotgun (WGS) entry which is preliminary data.</text>
</comment>
<evidence type="ECO:0000313" key="2">
    <source>
        <dbReference type="EMBL" id="EOR92655.1"/>
    </source>
</evidence>
<dbReference type="eggNOG" id="COG3547">
    <property type="taxonomic scope" value="Bacteria"/>
</dbReference>
<dbReference type="Proteomes" id="UP000014174">
    <property type="component" value="Unassembled WGS sequence"/>
</dbReference>
<dbReference type="RefSeq" id="WP_016197385.1">
    <property type="nucleotide sequence ID" value="NZ_AQPN01000145.1"/>
</dbReference>
<reference evidence="2 3" key="1">
    <citation type="journal article" date="2013" name="Genome Announc.">
        <title>Draft Genome Sequence of Arcticibacter svalbardensis Strain MN12-7T, a Member of the Family Sphingobacteriaceae Isolated from an Arctic Soil Sample.</title>
        <authorList>
            <person name="Shivaji S."/>
            <person name="Ara S."/>
            <person name="Prasad S."/>
            <person name="Manasa B.P."/>
            <person name="Begum Z."/>
            <person name="Singh A."/>
            <person name="Kumar Pinnaka A."/>
        </authorList>
    </citation>
    <scope>NUCLEOTIDE SEQUENCE [LARGE SCALE GENOMIC DNA]</scope>
    <source>
        <strain evidence="2 3">MN12-7</strain>
    </source>
</reference>
<accession>R9GMC3</accession>
<sequence length="50" mass="5436">MEIKAEITTIIKKDAELVKKINLITTIPGVGNLTAVIILAQTNGFELIKN</sequence>
<keyword evidence="1" id="KW-1133">Transmembrane helix</keyword>
<dbReference type="AlphaFoldDB" id="R9GMC3"/>
<protein>
    <submittedName>
        <fullName evidence="2">Uncharacterized protein</fullName>
    </submittedName>
</protein>
<dbReference type="EMBL" id="AQPN01000145">
    <property type="protein sequence ID" value="EOR92655.1"/>
    <property type="molecule type" value="Genomic_DNA"/>
</dbReference>
<gene>
    <name evidence="2" type="ORF">ADIARSV_4167</name>
</gene>
<evidence type="ECO:0000313" key="3">
    <source>
        <dbReference type="Proteomes" id="UP000014174"/>
    </source>
</evidence>
<name>R9GMC3_9SPHI</name>
<keyword evidence="1" id="KW-0812">Transmembrane</keyword>
<keyword evidence="1" id="KW-0472">Membrane</keyword>
<proteinExistence type="predicted"/>